<feature type="domain" description="EamA" evidence="8">
    <location>
        <begin position="4"/>
        <end position="135"/>
    </location>
</feature>
<feature type="transmembrane region" description="Helical" evidence="7">
    <location>
        <begin position="91"/>
        <end position="111"/>
    </location>
</feature>
<dbReference type="EMBL" id="JACXJA010000001">
    <property type="protein sequence ID" value="MBD2860476.1"/>
    <property type="molecule type" value="Genomic_DNA"/>
</dbReference>
<dbReference type="SUPFAM" id="SSF103481">
    <property type="entry name" value="Multidrug resistance efflux transporter EmrE"/>
    <property type="match status" value="2"/>
</dbReference>
<dbReference type="AlphaFoldDB" id="A0A927GX61"/>
<dbReference type="GO" id="GO:0005886">
    <property type="term" value="C:plasma membrane"/>
    <property type="evidence" value="ECO:0007669"/>
    <property type="project" value="UniProtKB-SubCell"/>
</dbReference>
<keyword evidence="10" id="KW-1185">Reference proteome</keyword>
<comment type="subcellular location">
    <subcellularLocation>
        <location evidence="1">Cell membrane</location>
        <topology evidence="1">Multi-pass membrane protein</topology>
    </subcellularLocation>
</comment>
<evidence type="ECO:0000256" key="2">
    <source>
        <dbReference type="ARBA" id="ARBA00007362"/>
    </source>
</evidence>
<dbReference type="InterPro" id="IPR000620">
    <property type="entry name" value="EamA_dom"/>
</dbReference>
<comment type="similarity">
    <text evidence="2">Belongs to the EamA transporter family.</text>
</comment>
<feature type="transmembrane region" description="Helical" evidence="7">
    <location>
        <begin position="263"/>
        <end position="282"/>
    </location>
</feature>
<name>A0A927GX61_9BACL</name>
<feature type="transmembrane region" description="Helical" evidence="7">
    <location>
        <begin position="141"/>
        <end position="162"/>
    </location>
</feature>
<evidence type="ECO:0000313" key="10">
    <source>
        <dbReference type="Proteomes" id="UP000639396"/>
    </source>
</evidence>
<feature type="transmembrane region" description="Helical" evidence="7">
    <location>
        <begin position="66"/>
        <end position="85"/>
    </location>
</feature>
<evidence type="ECO:0000256" key="6">
    <source>
        <dbReference type="ARBA" id="ARBA00023136"/>
    </source>
</evidence>
<dbReference type="InterPro" id="IPR037185">
    <property type="entry name" value="EmrE-like"/>
</dbReference>
<reference evidence="9" key="1">
    <citation type="submission" date="2020-09" db="EMBL/GenBank/DDBJ databases">
        <title>A novel bacterium of genus Paenibacillus, isolated from South China Sea.</title>
        <authorList>
            <person name="Huang H."/>
            <person name="Mo K."/>
            <person name="Hu Y."/>
        </authorList>
    </citation>
    <scope>NUCLEOTIDE SEQUENCE</scope>
    <source>
        <strain evidence="9">IB182363</strain>
    </source>
</reference>
<evidence type="ECO:0000259" key="8">
    <source>
        <dbReference type="Pfam" id="PF00892"/>
    </source>
</evidence>
<keyword evidence="4 7" id="KW-0812">Transmembrane</keyword>
<gene>
    <name evidence="9" type="ORF">IDH45_00560</name>
</gene>
<keyword evidence="6 7" id="KW-0472">Membrane</keyword>
<feature type="transmembrane region" description="Helical" evidence="7">
    <location>
        <begin position="32"/>
        <end position="54"/>
    </location>
</feature>
<protein>
    <submittedName>
        <fullName evidence="9">DMT family transporter</fullName>
    </submittedName>
</protein>
<dbReference type="PANTHER" id="PTHR32322:SF18">
    <property type="entry name" value="S-ADENOSYLMETHIONINE_S-ADENOSYLHOMOCYSTEINE TRANSPORTER"/>
    <property type="match status" value="1"/>
</dbReference>
<evidence type="ECO:0000256" key="4">
    <source>
        <dbReference type="ARBA" id="ARBA00022692"/>
    </source>
</evidence>
<evidence type="ECO:0000256" key="3">
    <source>
        <dbReference type="ARBA" id="ARBA00022475"/>
    </source>
</evidence>
<feature type="transmembrane region" description="Helical" evidence="7">
    <location>
        <begin position="238"/>
        <end position="257"/>
    </location>
</feature>
<proteinExistence type="inferred from homology"/>
<evidence type="ECO:0000256" key="7">
    <source>
        <dbReference type="SAM" id="Phobius"/>
    </source>
</evidence>
<feature type="domain" description="EamA" evidence="8">
    <location>
        <begin position="145"/>
        <end position="280"/>
    </location>
</feature>
<dbReference type="Proteomes" id="UP000639396">
    <property type="component" value="Unassembled WGS sequence"/>
</dbReference>
<keyword evidence="3" id="KW-1003">Cell membrane</keyword>
<comment type="caution">
    <text evidence="9">The sequence shown here is derived from an EMBL/GenBank/DDBJ whole genome shotgun (WGS) entry which is preliminary data.</text>
</comment>
<keyword evidence="5 7" id="KW-1133">Transmembrane helix</keyword>
<evidence type="ECO:0000313" key="9">
    <source>
        <dbReference type="EMBL" id="MBD2860476.1"/>
    </source>
</evidence>
<organism evidence="9 10">
    <name type="scientific">Paenibacillus oceani</name>
    <dbReference type="NCBI Taxonomy" id="2772510"/>
    <lineage>
        <taxon>Bacteria</taxon>
        <taxon>Bacillati</taxon>
        <taxon>Bacillota</taxon>
        <taxon>Bacilli</taxon>
        <taxon>Bacillales</taxon>
        <taxon>Paenibacillaceae</taxon>
        <taxon>Paenibacillus</taxon>
    </lineage>
</organism>
<sequence length="303" mass="32591">MARSYLLLLVCVTIWGSNFVFGAILVDHFPPMLLSVSRLLLTSSVYVVMAMAARRFEWPVWKDWKLLLPLGAANALNQICFYTGMQDADPTTSSLLLSLSPIMIGLLAPLFLSEKITLRMGIGSAIALSGVFFVVGKGGSIHLSAGELWIVGAMLTFVASTILTRKLMERRDAFFVTSYATVSGTAMLIPVALLREDVSGMSTELWAWTLLIASAFLMQVVCGLVWNRQMQIVGAGKAAVFLNLQPFVAMSLGYVILGTAVSLKQGFGSLLIIGGVLLATSIGRNRPRSRPRPAEAGEAAEAG</sequence>
<dbReference type="PANTHER" id="PTHR32322">
    <property type="entry name" value="INNER MEMBRANE TRANSPORTER"/>
    <property type="match status" value="1"/>
</dbReference>
<feature type="transmembrane region" description="Helical" evidence="7">
    <location>
        <begin position="174"/>
        <end position="193"/>
    </location>
</feature>
<dbReference type="InterPro" id="IPR050638">
    <property type="entry name" value="AA-Vitamin_Transporters"/>
</dbReference>
<feature type="transmembrane region" description="Helical" evidence="7">
    <location>
        <begin position="118"/>
        <end position="135"/>
    </location>
</feature>
<evidence type="ECO:0000256" key="5">
    <source>
        <dbReference type="ARBA" id="ARBA00022989"/>
    </source>
</evidence>
<accession>A0A927GX61</accession>
<evidence type="ECO:0000256" key="1">
    <source>
        <dbReference type="ARBA" id="ARBA00004651"/>
    </source>
</evidence>
<dbReference type="Pfam" id="PF00892">
    <property type="entry name" value="EamA"/>
    <property type="match status" value="2"/>
</dbReference>
<feature type="transmembrane region" description="Helical" evidence="7">
    <location>
        <begin position="205"/>
        <end position="226"/>
    </location>
</feature>